<proteinExistence type="predicted"/>
<evidence type="ECO:0000313" key="2">
    <source>
        <dbReference type="EMBL" id="GAU43588.1"/>
    </source>
</evidence>
<dbReference type="PANTHER" id="PTHR47481">
    <property type="match status" value="1"/>
</dbReference>
<dbReference type="Pfam" id="PF14223">
    <property type="entry name" value="Retrotran_gag_2"/>
    <property type="match status" value="1"/>
</dbReference>
<keyword evidence="1" id="KW-0812">Transmembrane</keyword>
<sequence length="415" mass="45871">MSASTSATPTLVEFNLSSNFPIKLDNKNYPTWYKLFMNLLAANNLVGYVTGSTPCPSSSIGDKDAQTDNPDYLHWCRQDSHITIALMASCGPEAQIVIVSATSSADAWTKLKKAYANSSRARIMSLKERLATVLKGSSSVHDYLRTIRSIGDELALIGHPIDDLDLVISTINGLGPTFHEFSTSIRTRDTPLQFDELFDKLVDFEIYLQRDEQNTVSVPITANIAHRNHAPSNRLNQHQSQFRKPLSSTPDITRPVQTCQYCNKRGHTAKTCYNLHGYPNKISAKPRIHHVQKQNPPDFSSSWLLDSGASHHVTNDLANLKLAKKVIEPDRLLVADGNPLSILHNGGYCCKDIMKATFTPYNPTQPHLNFIMSSSYPPLNSGITVLAIQIPVFSVVLSSLTSCLSFPPIIIVLIA</sequence>
<protein>
    <recommendedName>
        <fullName evidence="4">Retrotransposon Copia-like N-terminal domain-containing protein</fullName>
    </recommendedName>
</protein>
<gene>
    <name evidence="2" type="ORF">TSUD_27890</name>
</gene>
<evidence type="ECO:0008006" key="4">
    <source>
        <dbReference type="Google" id="ProtNLM"/>
    </source>
</evidence>
<dbReference type="AlphaFoldDB" id="A0A2Z6NG33"/>
<dbReference type="EMBL" id="DF973983">
    <property type="protein sequence ID" value="GAU43588.1"/>
    <property type="molecule type" value="Genomic_DNA"/>
</dbReference>
<dbReference type="InterPro" id="IPR036875">
    <property type="entry name" value="Znf_CCHC_sf"/>
</dbReference>
<accession>A0A2Z6NG33</accession>
<dbReference type="Proteomes" id="UP000242715">
    <property type="component" value="Unassembled WGS sequence"/>
</dbReference>
<dbReference type="GO" id="GO:0003676">
    <property type="term" value="F:nucleic acid binding"/>
    <property type="evidence" value="ECO:0007669"/>
    <property type="project" value="InterPro"/>
</dbReference>
<dbReference type="GO" id="GO:0008270">
    <property type="term" value="F:zinc ion binding"/>
    <property type="evidence" value="ECO:0007669"/>
    <property type="project" value="InterPro"/>
</dbReference>
<keyword evidence="1" id="KW-1133">Transmembrane helix</keyword>
<keyword evidence="1" id="KW-0472">Membrane</keyword>
<dbReference type="OrthoDB" id="1419338at2759"/>
<dbReference type="SUPFAM" id="SSF57756">
    <property type="entry name" value="Retrovirus zinc finger-like domains"/>
    <property type="match status" value="1"/>
</dbReference>
<evidence type="ECO:0000313" key="3">
    <source>
        <dbReference type="Proteomes" id="UP000242715"/>
    </source>
</evidence>
<evidence type="ECO:0000256" key="1">
    <source>
        <dbReference type="SAM" id="Phobius"/>
    </source>
</evidence>
<organism evidence="2 3">
    <name type="scientific">Trifolium subterraneum</name>
    <name type="common">Subterranean clover</name>
    <dbReference type="NCBI Taxonomy" id="3900"/>
    <lineage>
        <taxon>Eukaryota</taxon>
        <taxon>Viridiplantae</taxon>
        <taxon>Streptophyta</taxon>
        <taxon>Embryophyta</taxon>
        <taxon>Tracheophyta</taxon>
        <taxon>Spermatophyta</taxon>
        <taxon>Magnoliopsida</taxon>
        <taxon>eudicotyledons</taxon>
        <taxon>Gunneridae</taxon>
        <taxon>Pentapetalae</taxon>
        <taxon>rosids</taxon>
        <taxon>fabids</taxon>
        <taxon>Fabales</taxon>
        <taxon>Fabaceae</taxon>
        <taxon>Papilionoideae</taxon>
        <taxon>50 kb inversion clade</taxon>
        <taxon>NPAAA clade</taxon>
        <taxon>Hologalegina</taxon>
        <taxon>IRL clade</taxon>
        <taxon>Trifolieae</taxon>
        <taxon>Trifolium</taxon>
    </lineage>
</organism>
<dbReference type="PANTHER" id="PTHR47481:SF9">
    <property type="entry name" value="RETROTRANSPOSON GAG DOMAIN-CONTAINING PROTEIN"/>
    <property type="match status" value="1"/>
</dbReference>
<feature type="transmembrane region" description="Helical" evidence="1">
    <location>
        <begin position="390"/>
        <end position="414"/>
    </location>
</feature>
<name>A0A2Z6NG33_TRISU</name>
<reference evidence="3" key="1">
    <citation type="journal article" date="2017" name="Front. Plant Sci.">
        <title>Climate Clever Clovers: New Paradigm to Reduce the Environmental Footprint of Ruminants by Breeding Low Methanogenic Forages Utilizing Haplotype Variation.</title>
        <authorList>
            <person name="Kaur P."/>
            <person name="Appels R."/>
            <person name="Bayer P.E."/>
            <person name="Keeble-Gagnere G."/>
            <person name="Wang J."/>
            <person name="Hirakawa H."/>
            <person name="Shirasawa K."/>
            <person name="Vercoe P."/>
            <person name="Stefanova K."/>
            <person name="Durmic Z."/>
            <person name="Nichols P."/>
            <person name="Revell C."/>
            <person name="Isobe S.N."/>
            <person name="Edwards D."/>
            <person name="Erskine W."/>
        </authorList>
    </citation>
    <scope>NUCLEOTIDE SEQUENCE [LARGE SCALE GENOMIC DNA]</scope>
    <source>
        <strain evidence="3">cv. Daliak</strain>
    </source>
</reference>
<keyword evidence="3" id="KW-1185">Reference proteome</keyword>